<dbReference type="RefSeq" id="XP_018135504.1">
    <property type="nucleotide sequence ID" value="XM_018269583.1"/>
</dbReference>
<dbReference type="InterPro" id="IPR015943">
    <property type="entry name" value="WD40/YVTN_repeat-like_dom_sf"/>
</dbReference>
<keyword evidence="3" id="KW-1185">Reference proteome</keyword>
<name>A0A2P2SY38_9PEZI</name>
<feature type="signal peptide" evidence="1">
    <location>
        <begin position="1"/>
        <end position="21"/>
    </location>
</feature>
<dbReference type="GeneID" id="28833435"/>
<accession>A0A2P2SY38</accession>
<evidence type="ECO:0000313" key="3">
    <source>
        <dbReference type="Proteomes" id="UP000091956"/>
    </source>
</evidence>
<gene>
    <name evidence="2" type="ORF">VE01_00049</name>
</gene>
<keyword evidence="1" id="KW-0732">Signal</keyword>
<organism evidence="2 3">
    <name type="scientific">Pseudogymnoascus verrucosus</name>
    <dbReference type="NCBI Taxonomy" id="342668"/>
    <lineage>
        <taxon>Eukaryota</taxon>
        <taxon>Fungi</taxon>
        <taxon>Dikarya</taxon>
        <taxon>Ascomycota</taxon>
        <taxon>Pezizomycotina</taxon>
        <taxon>Leotiomycetes</taxon>
        <taxon>Thelebolales</taxon>
        <taxon>Thelebolaceae</taxon>
        <taxon>Pseudogymnoascus</taxon>
    </lineage>
</organism>
<sequence>MPGLFQKILLSAALLGLAVEGAPSTATKQQGNGPKAIYFLTNNAQNAVVALPVGCDGTLSRGSVTGTGGKGSNSIDMGTNLPAGPDALSSQSALKVSGQYLFAVNAGSNSLTMFSISAKDPTKLTALGQSASVPGDFPVTVAASAKNNLVCVGTTGAKSGVSCTSFSSQGLGKMDALRPFGLGQTTPPVGPFNTVSQVFFSGDESVLFTAVKGNPPANNTGFISAFPVNAKSPCGGAITTLSTTETRSSPAGTAVLFGSAAIPGSTSLFVTDASFGAAVLAVDSSDKTTLTGKGVIADQSATCWVAISDVTGNAYVTDIAVNHIVEMSTKDASIISSTDLSANGGTGLTDIASGGNFLYALSAGDGKAKATVTVLDVSGGKVKQVQYFDVSSTGAGKNAQGMTLLM</sequence>
<dbReference type="AlphaFoldDB" id="A0A2P2SY38"/>
<dbReference type="Gene3D" id="2.130.10.10">
    <property type="entry name" value="YVTN repeat-like/Quinoprotein amine dehydrogenase"/>
    <property type="match status" value="1"/>
</dbReference>
<dbReference type="SUPFAM" id="SSF50969">
    <property type="entry name" value="YVTN repeat-like/Quinoprotein amine dehydrogenase"/>
    <property type="match status" value="1"/>
</dbReference>
<reference evidence="2 3" key="1">
    <citation type="submission" date="2016-03" db="EMBL/GenBank/DDBJ databases">
        <title>Comparative genomics of Pseudogymnoascus destructans, the fungus causing white-nose syndrome of bats.</title>
        <authorList>
            <person name="Palmer J.M."/>
            <person name="Drees K.P."/>
            <person name="Foster J.T."/>
            <person name="Lindner D.L."/>
        </authorList>
    </citation>
    <scope>NUCLEOTIDE SEQUENCE [LARGE SCALE GENOMIC DNA]</scope>
    <source>
        <strain evidence="2 3">UAMH 10579</strain>
    </source>
</reference>
<evidence type="ECO:0008006" key="4">
    <source>
        <dbReference type="Google" id="ProtNLM"/>
    </source>
</evidence>
<dbReference type="Proteomes" id="UP000091956">
    <property type="component" value="Unassembled WGS sequence"/>
</dbReference>
<dbReference type="OrthoDB" id="10006285at2759"/>
<evidence type="ECO:0000313" key="2">
    <source>
        <dbReference type="EMBL" id="OBU01772.1"/>
    </source>
</evidence>
<protein>
    <recommendedName>
        <fullName evidence="4">3-carboxymuconate cyclase</fullName>
    </recommendedName>
</protein>
<dbReference type="STRING" id="342668.A0A2P2SY38"/>
<feature type="chain" id="PRO_5015160250" description="3-carboxymuconate cyclase" evidence="1">
    <location>
        <begin position="22"/>
        <end position="406"/>
    </location>
</feature>
<dbReference type="InterPro" id="IPR011044">
    <property type="entry name" value="Quino_amine_DH_bsu"/>
</dbReference>
<proteinExistence type="predicted"/>
<reference evidence="3" key="2">
    <citation type="journal article" date="2018" name="Nat. Commun.">
        <title>Extreme sensitivity to ultraviolet light in the fungal pathogen causing white-nose syndrome of bats.</title>
        <authorList>
            <person name="Palmer J.M."/>
            <person name="Drees K.P."/>
            <person name="Foster J.T."/>
            <person name="Lindner D.L."/>
        </authorList>
    </citation>
    <scope>NUCLEOTIDE SEQUENCE [LARGE SCALE GENOMIC DNA]</scope>
    <source>
        <strain evidence="3">UAMH 10579</strain>
    </source>
</reference>
<evidence type="ECO:0000256" key="1">
    <source>
        <dbReference type="SAM" id="SignalP"/>
    </source>
</evidence>
<dbReference type="EMBL" id="KV460206">
    <property type="protein sequence ID" value="OBU01772.1"/>
    <property type="molecule type" value="Genomic_DNA"/>
</dbReference>